<dbReference type="PROSITE" id="PS51857">
    <property type="entry name" value="CSD_2"/>
    <property type="match status" value="1"/>
</dbReference>
<dbReference type="InterPro" id="IPR012340">
    <property type="entry name" value="NA-bd_OB-fold"/>
</dbReference>
<dbReference type="PATRIC" id="fig|294.125.peg.1029"/>
<dbReference type="PANTHER" id="PTHR46565">
    <property type="entry name" value="COLD SHOCK DOMAIN PROTEIN 2"/>
    <property type="match status" value="1"/>
</dbReference>
<dbReference type="PIRSF" id="PIRSF002599">
    <property type="entry name" value="Cold_shock_A"/>
    <property type="match status" value="1"/>
</dbReference>
<dbReference type="GO" id="GO:0005829">
    <property type="term" value="C:cytosol"/>
    <property type="evidence" value="ECO:0007669"/>
    <property type="project" value="UniProtKB-ARBA"/>
</dbReference>
<gene>
    <name evidence="8" type="primary">cspG</name>
    <name evidence="8" type="ORF">PFLU3_10000</name>
</gene>
<evidence type="ECO:0000256" key="1">
    <source>
        <dbReference type="ARBA" id="ARBA00004496"/>
    </source>
</evidence>
<dbReference type="Pfam" id="PF00313">
    <property type="entry name" value="CSD"/>
    <property type="match status" value="1"/>
</dbReference>
<evidence type="ECO:0000256" key="5">
    <source>
        <dbReference type="ARBA" id="ARBA00023159"/>
    </source>
</evidence>
<dbReference type="InterPro" id="IPR002059">
    <property type="entry name" value="CSP_DNA-bd"/>
</dbReference>
<dbReference type="SUPFAM" id="SSF50249">
    <property type="entry name" value="Nucleic acid-binding proteins"/>
    <property type="match status" value="1"/>
</dbReference>
<name>A0A0D0TP73_PSEFL</name>
<dbReference type="Proteomes" id="UP000032210">
    <property type="component" value="Unassembled WGS sequence"/>
</dbReference>
<keyword evidence="6" id="KW-0804">Transcription</keyword>
<dbReference type="PRINTS" id="PR00050">
    <property type="entry name" value="COLDSHOCK"/>
</dbReference>
<keyword evidence="4" id="KW-0238">DNA-binding</keyword>
<evidence type="ECO:0000259" key="7">
    <source>
        <dbReference type="PROSITE" id="PS51857"/>
    </source>
</evidence>
<organism evidence="8 9">
    <name type="scientific">Pseudomonas fluorescens</name>
    <dbReference type="NCBI Taxonomy" id="294"/>
    <lineage>
        <taxon>Bacteria</taxon>
        <taxon>Pseudomonadati</taxon>
        <taxon>Pseudomonadota</taxon>
        <taxon>Gammaproteobacteria</taxon>
        <taxon>Pseudomonadales</taxon>
        <taxon>Pseudomonadaceae</taxon>
        <taxon>Pseudomonas</taxon>
    </lineage>
</organism>
<dbReference type="PANTHER" id="PTHR46565:SF20">
    <property type="entry name" value="COLD SHOCK DOMAIN-CONTAINING PROTEIN 4"/>
    <property type="match status" value="1"/>
</dbReference>
<protein>
    <submittedName>
        <fullName evidence="8">CspG protein</fullName>
    </submittedName>
</protein>
<feature type="domain" description="CSD" evidence="7">
    <location>
        <begin position="1"/>
        <end position="66"/>
    </location>
</feature>
<keyword evidence="5" id="KW-0010">Activator</keyword>
<dbReference type="InterPro" id="IPR012156">
    <property type="entry name" value="Cold_shock_CspA"/>
</dbReference>
<dbReference type="GO" id="GO:0003677">
    <property type="term" value="F:DNA binding"/>
    <property type="evidence" value="ECO:0007669"/>
    <property type="project" value="UniProtKB-KW"/>
</dbReference>
<evidence type="ECO:0000313" key="9">
    <source>
        <dbReference type="Proteomes" id="UP000032210"/>
    </source>
</evidence>
<keyword evidence="3" id="KW-0805">Transcription regulation</keyword>
<evidence type="ECO:0000313" key="8">
    <source>
        <dbReference type="EMBL" id="KIR23649.1"/>
    </source>
</evidence>
<dbReference type="CDD" id="cd04458">
    <property type="entry name" value="CSP_CDS"/>
    <property type="match status" value="1"/>
</dbReference>
<sequence length="70" mass="7852">MSRGIVKWFDDAKGFGIITSDDGGEELFAHFKSIHGDGFETLREGQKVEFQIKQGREGLHADFIRPVLEG</sequence>
<dbReference type="Gene3D" id="2.40.50.140">
    <property type="entry name" value="Nucleic acid-binding proteins"/>
    <property type="match status" value="1"/>
</dbReference>
<evidence type="ECO:0000256" key="4">
    <source>
        <dbReference type="ARBA" id="ARBA00023125"/>
    </source>
</evidence>
<reference evidence="8 9" key="1">
    <citation type="submission" date="2015-01" db="EMBL/GenBank/DDBJ databases">
        <title>Genome sequence of the beneficial rhizobacterium Pseudomonas fluorescens 2-79.</title>
        <authorList>
            <person name="Thuermer A."/>
            <person name="Daniel R."/>
        </authorList>
    </citation>
    <scope>NUCLEOTIDE SEQUENCE [LARGE SCALE GENOMIC DNA]</scope>
    <source>
        <strain evidence="8 9">2-79</strain>
    </source>
</reference>
<dbReference type="InterPro" id="IPR011129">
    <property type="entry name" value="CSD"/>
</dbReference>
<dbReference type="SMART" id="SM00357">
    <property type="entry name" value="CSP"/>
    <property type="match status" value="1"/>
</dbReference>
<accession>A0A0D0TP73</accession>
<dbReference type="AlphaFoldDB" id="A0A0D0TP73"/>
<proteinExistence type="predicted"/>
<dbReference type="RefSeq" id="WP_043047161.1">
    <property type="nucleotide sequence ID" value="NZ_JXCQ01000006.1"/>
</dbReference>
<dbReference type="EMBL" id="JXCQ01000006">
    <property type="protein sequence ID" value="KIR23649.1"/>
    <property type="molecule type" value="Genomic_DNA"/>
</dbReference>
<keyword evidence="2" id="KW-0963">Cytoplasm</keyword>
<evidence type="ECO:0000256" key="3">
    <source>
        <dbReference type="ARBA" id="ARBA00023015"/>
    </source>
</evidence>
<evidence type="ECO:0000256" key="6">
    <source>
        <dbReference type="ARBA" id="ARBA00023163"/>
    </source>
</evidence>
<evidence type="ECO:0000256" key="2">
    <source>
        <dbReference type="ARBA" id="ARBA00022490"/>
    </source>
</evidence>
<comment type="subcellular location">
    <subcellularLocation>
        <location evidence="1">Cytoplasm</location>
    </subcellularLocation>
</comment>
<comment type="caution">
    <text evidence="8">The sequence shown here is derived from an EMBL/GenBank/DDBJ whole genome shotgun (WGS) entry which is preliminary data.</text>
</comment>